<evidence type="ECO:0000256" key="1">
    <source>
        <dbReference type="ARBA" id="ARBA00009045"/>
    </source>
</evidence>
<organism evidence="3 4">
    <name type="scientific">Arabis alpina</name>
    <name type="common">Alpine rock-cress</name>
    <dbReference type="NCBI Taxonomy" id="50452"/>
    <lineage>
        <taxon>Eukaryota</taxon>
        <taxon>Viridiplantae</taxon>
        <taxon>Streptophyta</taxon>
        <taxon>Embryophyta</taxon>
        <taxon>Tracheophyta</taxon>
        <taxon>Spermatophyta</taxon>
        <taxon>Magnoliopsida</taxon>
        <taxon>eudicotyledons</taxon>
        <taxon>Gunneridae</taxon>
        <taxon>Pentapetalae</taxon>
        <taxon>rosids</taxon>
        <taxon>malvids</taxon>
        <taxon>Brassicales</taxon>
        <taxon>Brassicaceae</taxon>
        <taxon>Arabideae</taxon>
        <taxon>Arabis</taxon>
    </lineage>
</organism>
<sequence length="96" mass="10899">MAREGVEIKVMMNPPTNNGVSRRRQRTSFEEFRPFKLWFPWLVPAIVVANIVLFVISMSINNCPQNSAHCSARFLGRFAFQPMKENPLLGPSSTTS</sequence>
<dbReference type="PANTHER" id="PTHR22936">
    <property type="entry name" value="RHOMBOID-RELATED"/>
    <property type="match status" value="1"/>
</dbReference>
<keyword evidence="2" id="KW-0812">Transmembrane</keyword>
<dbReference type="EMBL" id="KL981733">
    <property type="protein sequence ID" value="KFK23184.1"/>
    <property type="molecule type" value="Genomic_DNA"/>
</dbReference>
<keyword evidence="2" id="KW-0472">Membrane</keyword>
<dbReference type="InterPro" id="IPR002610">
    <property type="entry name" value="Peptidase_S54_rhomboid-like"/>
</dbReference>
<keyword evidence="2" id="KW-1133">Transmembrane helix</keyword>
<proteinExistence type="inferred from homology"/>
<name>A0A087FZY2_ARAAL</name>
<accession>A0A087FZY2</accession>
<dbReference type="AlphaFoldDB" id="A0A087FZY2"/>
<dbReference type="eggNOG" id="KOG2289">
    <property type="taxonomic scope" value="Eukaryota"/>
</dbReference>
<feature type="non-terminal residue" evidence="3">
    <location>
        <position position="96"/>
    </location>
</feature>
<evidence type="ECO:0000256" key="2">
    <source>
        <dbReference type="SAM" id="Phobius"/>
    </source>
</evidence>
<dbReference type="OMA" id="SMSINNC"/>
<dbReference type="OrthoDB" id="1427631at2759"/>
<feature type="transmembrane region" description="Helical" evidence="2">
    <location>
        <begin position="38"/>
        <end position="56"/>
    </location>
</feature>
<evidence type="ECO:0000313" key="3">
    <source>
        <dbReference type="EMBL" id="KFK23184.1"/>
    </source>
</evidence>
<dbReference type="GO" id="GO:0016020">
    <property type="term" value="C:membrane"/>
    <property type="evidence" value="ECO:0007669"/>
    <property type="project" value="InterPro"/>
</dbReference>
<comment type="similarity">
    <text evidence="1">Belongs to the peptidase S54 family.</text>
</comment>
<protein>
    <submittedName>
        <fullName evidence="3">Uncharacterized protein</fullName>
    </submittedName>
</protein>
<dbReference type="Proteomes" id="UP000029120">
    <property type="component" value="Unassembled WGS sequence"/>
</dbReference>
<dbReference type="GO" id="GO:0006508">
    <property type="term" value="P:proteolysis"/>
    <property type="evidence" value="ECO:0007669"/>
    <property type="project" value="InterPro"/>
</dbReference>
<dbReference type="Gramene" id="KFK23184">
    <property type="protein sequence ID" value="KFK23184"/>
    <property type="gene ID" value="AALP_AAs58904U000600"/>
</dbReference>
<evidence type="ECO:0000313" key="4">
    <source>
        <dbReference type="Proteomes" id="UP000029120"/>
    </source>
</evidence>
<dbReference type="PANTHER" id="PTHR22936:SF77">
    <property type="entry name" value="RHOMBOID-LIKE PROTEIN 1"/>
    <property type="match status" value="1"/>
</dbReference>
<gene>
    <name evidence="3" type="ORF">AALP_AAs58904U000600</name>
</gene>
<keyword evidence="4" id="KW-1185">Reference proteome</keyword>
<reference evidence="4" key="1">
    <citation type="journal article" date="2015" name="Nat. Plants">
        <title>Genome expansion of Arabis alpina linked with retrotransposition and reduced symmetric DNA methylation.</title>
        <authorList>
            <person name="Willing E.M."/>
            <person name="Rawat V."/>
            <person name="Mandakova T."/>
            <person name="Maumus F."/>
            <person name="James G.V."/>
            <person name="Nordstroem K.J."/>
            <person name="Becker C."/>
            <person name="Warthmann N."/>
            <person name="Chica C."/>
            <person name="Szarzynska B."/>
            <person name="Zytnicki M."/>
            <person name="Albani M.C."/>
            <person name="Kiefer C."/>
            <person name="Bergonzi S."/>
            <person name="Castaings L."/>
            <person name="Mateos J.L."/>
            <person name="Berns M.C."/>
            <person name="Bujdoso N."/>
            <person name="Piofczyk T."/>
            <person name="de Lorenzo L."/>
            <person name="Barrero-Sicilia C."/>
            <person name="Mateos I."/>
            <person name="Piednoel M."/>
            <person name="Hagmann J."/>
            <person name="Chen-Min-Tao R."/>
            <person name="Iglesias-Fernandez R."/>
            <person name="Schuster S.C."/>
            <person name="Alonso-Blanco C."/>
            <person name="Roudier F."/>
            <person name="Carbonero P."/>
            <person name="Paz-Ares J."/>
            <person name="Davis S.J."/>
            <person name="Pecinka A."/>
            <person name="Quesneville H."/>
            <person name="Colot V."/>
            <person name="Lysak M.A."/>
            <person name="Weigel D."/>
            <person name="Coupland G."/>
            <person name="Schneeberger K."/>
        </authorList>
    </citation>
    <scope>NUCLEOTIDE SEQUENCE [LARGE SCALE GENOMIC DNA]</scope>
    <source>
        <strain evidence="4">cv. Pajares</strain>
    </source>
</reference>